<dbReference type="OrthoDB" id="2148946at2759"/>
<dbReference type="Proteomes" id="UP000272942">
    <property type="component" value="Unassembled WGS sequence"/>
</dbReference>
<reference evidence="3" key="1">
    <citation type="submission" date="2016-06" db="UniProtKB">
        <authorList>
            <consortium name="WormBaseParasite"/>
        </authorList>
    </citation>
    <scope>IDENTIFICATION</scope>
</reference>
<gene>
    <name evidence="1" type="ORF">ECPE_LOCUS5563</name>
</gene>
<organism evidence="3">
    <name type="scientific">Echinostoma caproni</name>
    <dbReference type="NCBI Taxonomy" id="27848"/>
    <lineage>
        <taxon>Eukaryota</taxon>
        <taxon>Metazoa</taxon>
        <taxon>Spiralia</taxon>
        <taxon>Lophotrochozoa</taxon>
        <taxon>Platyhelminthes</taxon>
        <taxon>Trematoda</taxon>
        <taxon>Digenea</taxon>
        <taxon>Plagiorchiida</taxon>
        <taxon>Echinostomata</taxon>
        <taxon>Echinostomatoidea</taxon>
        <taxon>Echinostomatidae</taxon>
        <taxon>Echinostoma</taxon>
    </lineage>
</organism>
<sequence>MLSELSMCAGAQSQRLEAMEQSSVLVVGLSGAYHLSPGCRMDSEYFMSTATDANAKPTVPIVLQPKLKPTEERDAIHGMQATKDGLQVFLKRNRDGDEEVSAVK</sequence>
<keyword evidence="2" id="KW-1185">Reference proteome</keyword>
<dbReference type="EMBL" id="UZAN01042428">
    <property type="protein sequence ID" value="VDP75900.1"/>
    <property type="molecule type" value="Genomic_DNA"/>
</dbReference>
<reference evidence="1 2" key="2">
    <citation type="submission" date="2018-11" db="EMBL/GenBank/DDBJ databases">
        <authorList>
            <consortium name="Pathogen Informatics"/>
        </authorList>
    </citation>
    <scope>NUCLEOTIDE SEQUENCE [LARGE SCALE GENOMIC DNA]</scope>
    <source>
        <strain evidence="1 2">Egypt</strain>
    </source>
</reference>
<accession>A0A183AF29</accession>
<evidence type="ECO:0000313" key="1">
    <source>
        <dbReference type="EMBL" id="VDP75900.1"/>
    </source>
</evidence>
<proteinExistence type="predicted"/>
<dbReference type="WBParaSite" id="ECPE_0000557701-mRNA-1">
    <property type="protein sequence ID" value="ECPE_0000557701-mRNA-1"/>
    <property type="gene ID" value="ECPE_0000557701"/>
</dbReference>
<evidence type="ECO:0000313" key="2">
    <source>
        <dbReference type="Proteomes" id="UP000272942"/>
    </source>
</evidence>
<name>A0A183AF29_9TREM</name>
<dbReference type="AlphaFoldDB" id="A0A183AF29"/>
<evidence type="ECO:0000313" key="3">
    <source>
        <dbReference type="WBParaSite" id="ECPE_0000557701-mRNA-1"/>
    </source>
</evidence>
<protein>
    <submittedName>
        <fullName evidence="1 3">Uncharacterized protein</fullName>
    </submittedName>
</protein>